<dbReference type="InterPro" id="IPR004107">
    <property type="entry name" value="Integrase_SAM-like_N"/>
</dbReference>
<keyword evidence="2 3" id="KW-0238">DNA-binding</keyword>
<dbReference type="AlphaFoldDB" id="A0AA44IGC8"/>
<dbReference type="RefSeq" id="WP_168931102.1">
    <property type="nucleotide sequence ID" value="NZ_JABAFD010000002.1"/>
</dbReference>
<dbReference type="PROSITE" id="PS51900">
    <property type="entry name" value="CB"/>
    <property type="match status" value="1"/>
</dbReference>
<accession>A0AA44IGC8</accession>
<dbReference type="Gene3D" id="1.10.150.130">
    <property type="match status" value="1"/>
</dbReference>
<dbReference type="GO" id="GO:0003677">
    <property type="term" value="F:DNA binding"/>
    <property type="evidence" value="ECO:0007669"/>
    <property type="project" value="UniProtKB-UniRule"/>
</dbReference>
<protein>
    <submittedName>
        <fullName evidence="5">Site-specific integrase</fullName>
    </submittedName>
</protein>
<comment type="caution">
    <text evidence="5">The sequence shown here is derived from an EMBL/GenBank/DDBJ whole genome shotgun (WGS) entry which is preliminary data.</text>
</comment>
<reference evidence="5 6" key="1">
    <citation type="submission" date="2020-04" db="EMBL/GenBank/DDBJ databases">
        <authorList>
            <person name="Hitch T.C.A."/>
            <person name="Wylensek D."/>
            <person name="Clavel T."/>
        </authorList>
    </citation>
    <scope>NUCLEOTIDE SEQUENCE [LARGE SCALE GENOMIC DNA]</scope>
    <source>
        <strain evidence="5 6">Med78_4-601-WT-2</strain>
    </source>
</reference>
<gene>
    <name evidence="5" type="ORF">HF875_03915</name>
</gene>
<evidence type="ECO:0000256" key="1">
    <source>
        <dbReference type="ARBA" id="ARBA00008857"/>
    </source>
</evidence>
<evidence type="ECO:0000313" key="6">
    <source>
        <dbReference type="Proteomes" id="UP000573963"/>
    </source>
</evidence>
<proteinExistence type="inferred from homology"/>
<sequence>MLLKDEIKEFLLELDIRGASKESIRGYSICLKIFNEYMCDSTKLDNIKAIQIKAFAKFNKDKRLKIKTQNIYISAI</sequence>
<organism evidence="5 6">
    <name type="scientific">Paraclostridium bifermentans</name>
    <name type="common">Clostridium bifermentans</name>
    <dbReference type="NCBI Taxonomy" id="1490"/>
    <lineage>
        <taxon>Bacteria</taxon>
        <taxon>Bacillati</taxon>
        <taxon>Bacillota</taxon>
        <taxon>Clostridia</taxon>
        <taxon>Peptostreptococcales</taxon>
        <taxon>Peptostreptococcaceae</taxon>
        <taxon>Paraclostridium</taxon>
    </lineage>
</organism>
<dbReference type="EMBL" id="JABAFD010000002">
    <property type="protein sequence ID" value="NME08651.1"/>
    <property type="molecule type" value="Genomic_DNA"/>
</dbReference>
<feature type="domain" description="Core-binding (CB)" evidence="4">
    <location>
        <begin position="1"/>
        <end position="76"/>
    </location>
</feature>
<name>A0AA44IGC8_PARBF</name>
<comment type="similarity">
    <text evidence="1">Belongs to the 'phage' integrase family.</text>
</comment>
<evidence type="ECO:0000259" key="4">
    <source>
        <dbReference type="PROSITE" id="PS51900"/>
    </source>
</evidence>
<dbReference type="Pfam" id="PF02899">
    <property type="entry name" value="Phage_int_SAM_1"/>
    <property type="match status" value="1"/>
</dbReference>
<evidence type="ECO:0000313" key="5">
    <source>
        <dbReference type="EMBL" id="NME08651.1"/>
    </source>
</evidence>
<dbReference type="InterPro" id="IPR010998">
    <property type="entry name" value="Integrase_recombinase_N"/>
</dbReference>
<evidence type="ECO:0000256" key="3">
    <source>
        <dbReference type="PROSITE-ProRule" id="PRU01248"/>
    </source>
</evidence>
<evidence type="ECO:0000256" key="2">
    <source>
        <dbReference type="ARBA" id="ARBA00023125"/>
    </source>
</evidence>
<dbReference type="GO" id="GO:0015074">
    <property type="term" value="P:DNA integration"/>
    <property type="evidence" value="ECO:0007669"/>
    <property type="project" value="InterPro"/>
</dbReference>
<dbReference type="InterPro" id="IPR044068">
    <property type="entry name" value="CB"/>
</dbReference>
<dbReference type="Proteomes" id="UP000573963">
    <property type="component" value="Unassembled WGS sequence"/>
</dbReference>